<evidence type="ECO:0000313" key="4">
    <source>
        <dbReference type="Proteomes" id="UP000008810"/>
    </source>
</evidence>
<reference evidence="3" key="3">
    <citation type="submission" date="2018-08" db="UniProtKB">
        <authorList>
            <consortium name="EnsemblPlants"/>
        </authorList>
    </citation>
    <scope>IDENTIFICATION</scope>
    <source>
        <strain evidence="3">cv. Bd21</strain>
    </source>
</reference>
<dbReference type="InParanoid" id="A0A0Q3KS88"/>
<dbReference type="EMBL" id="CM000884">
    <property type="protein sequence ID" value="KQJ82965.1"/>
    <property type="molecule type" value="Genomic_DNA"/>
</dbReference>
<evidence type="ECO:0000256" key="1">
    <source>
        <dbReference type="SAM" id="SignalP"/>
    </source>
</evidence>
<protein>
    <recommendedName>
        <fullName evidence="5">Secreted protein</fullName>
    </recommendedName>
</protein>
<sequence>MQGPYICMTVRWLQLCFLILLTREATGPLESAMNRKWEACLGSLCLTLPHFVGVVSCESLIEVHSCIPRITAGRFSSCACVHY</sequence>
<evidence type="ECO:0000313" key="3">
    <source>
        <dbReference type="EnsemblPlants" id="KQJ82965"/>
    </source>
</evidence>
<feature type="signal peptide" evidence="1">
    <location>
        <begin position="1"/>
        <end position="27"/>
    </location>
</feature>
<dbReference type="Gramene" id="KQJ82965">
    <property type="protein sequence ID" value="KQJ82965"/>
    <property type="gene ID" value="BRADI_5g12332v3"/>
</dbReference>
<proteinExistence type="predicted"/>
<reference evidence="2 3" key="1">
    <citation type="journal article" date="2010" name="Nature">
        <title>Genome sequencing and analysis of the model grass Brachypodium distachyon.</title>
        <authorList>
            <consortium name="International Brachypodium Initiative"/>
        </authorList>
    </citation>
    <scope>NUCLEOTIDE SEQUENCE [LARGE SCALE GENOMIC DNA]</scope>
    <source>
        <strain evidence="2 3">Bd21</strain>
    </source>
</reference>
<evidence type="ECO:0008006" key="5">
    <source>
        <dbReference type="Google" id="ProtNLM"/>
    </source>
</evidence>
<name>A0A0Q3KS88_BRADI</name>
<feature type="chain" id="PRO_5035999742" description="Secreted protein" evidence="1">
    <location>
        <begin position="28"/>
        <end position="83"/>
    </location>
</feature>
<keyword evidence="1" id="KW-0732">Signal</keyword>
<dbReference type="Proteomes" id="UP000008810">
    <property type="component" value="Chromosome 5"/>
</dbReference>
<dbReference type="EnsemblPlants" id="KQJ82965">
    <property type="protein sequence ID" value="KQJ82965"/>
    <property type="gene ID" value="BRADI_5g12332v3"/>
</dbReference>
<reference evidence="2" key="2">
    <citation type="submission" date="2017-06" db="EMBL/GenBank/DDBJ databases">
        <title>WGS assembly of Brachypodium distachyon.</title>
        <authorList>
            <consortium name="The International Brachypodium Initiative"/>
            <person name="Lucas S."/>
            <person name="Harmon-Smith M."/>
            <person name="Lail K."/>
            <person name="Tice H."/>
            <person name="Grimwood J."/>
            <person name="Bruce D."/>
            <person name="Barry K."/>
            <person name="Shu S."/>
            <person name="Lindquist E."/>
            <person name="Wang M."/>
            <person name="Pitluck S."/>
            <person name="Vogel J.P."/>
            <person name="Garvin D.F."/>
            <person name="Mockler T.C."/>
            <person name="Schmutz J."/>
            <person name="Rokhsar D."/>
            <person name="Bevan M.W."/>
        </authorList>
    </citation>
    <scope>NUCLEOTIDE SEQUENCE</scope>
    <source>
        <strain evidence="2">Bd21</strain>
    </source>
</reference>
<organism evidence="2">
    <name type="scientific">Brachypodium distachyon</name>
    <name type="common">Purple false brome</name>
    <name type="synonym">Trachynia distachya</name>
    <dbReference type="NCBI Taxonomy" id="15368"/>
    <lineage>
        <taxon>Eukaryota</taxon>
        <taxon>Viridiplantae</taxon>
        <taxon>Streptophyta</taxon>
        <taxon>Embryophyta</taxon>
        <taxon>Tracheophyta</taxon>
        <taxon>Spermatophyta</taxon>
        <taxon>Magnoliopsida</taxon>
        <taxon>Liliopsida</taxon>
        <taxon>Poales</taxon>
        <taxon>Poaceae</taxon>
        <taxon>BOP clade</taxon>
        <taxon>Pooideae</taxon>
        <taxon>Stipodae</taxon>
        <taxon>Brachypodieae</taxon>
        <taxon>Brachypodium</taxon>
    </lineage>
</organism>
<gene>
    <name evidence="2" type="ORF">BRADI_5g12332v3</name>
</gene>
<accession>A0A0Q3KS88</accession>
<dbReference type="AlphaFoldDB" id="A0A0Q3KS88"/>
<keyword evidence="4" id="KW-1185">Reference proteome</keyword>
<evidence type="ECO:0000313" key="2">
    <source>
        <dbReference type="EMBL" id="KQJ82965.1"/>
    </source>
</evidence>